<dbReference type="HAMAP" id="MF_00065">
    <property type="entry name" value="Adenylyl_sulf_kinase"/>
    <property type="match status" value="1"/>
</dbReference>
<protein>
    <recommendedName>
        <fullName evidence="2 6">Adenylyl-sulfate kinase</fullName>
        <ecNumber evidence="2 6">2.7.1.25</ecNumber>
    </recommendedName>
    <alternativeName>
        <fullName evidence="6">APS kinase</fullName>
    </alternativeName>
    <alternativeName>
        <fullName evidence="6">ATP adenosine-5'-phosphosulfate 3'-phosphotransferase</fullName>
    </alternativeName>
    <alternativeName>
        <fullName evidence="6">Adenosine-5'-phosphosulfate kinase</fullName>
    </alternativeName>
</protein>
<name>A0ABQ3PIJ5_9ACTN</name>
<dbReference type="NCBIfam" id="TIGR00455">
    <property type="entry name" value="apsK"/>
    <property type="match status" value="1"/>
</dbReference>
<dbReference type="PANTHER" id="PTHR42700">
    <property type="entry name" value="SULFATE ADENYLYLTRANSFERASE"/>
    <property type="match status" value="1"/>
</dbReference>
<keyword evidence="6 7" id="KW-0418">Kinase</keyword>
<dbReference type="CDD" id="cd02027">
    <property type="entry name" value="APSK"/>
    <property type="match status" value="1"/>
</dbReference>
<dbReference type="GO" id="GO:0016301">
    <property type="term" value="F:kinase activity"/>
    <property type="evidence" value="ECO:0007669"/>
    <property type="project" value="UniProtKB-KW"/>
</dbReference>
<keyword evidence="3 6" id="KW-0808">Transferase</keyword>
<evidence type="ECO:0000256" key="7">
    <source>
        <dbReference type="RuleBase" id="RU004347"/>
    </source>
</evidence>
<dbReference type="Proteomes" id="UP001052739">
    <property type="component" value="Unassembled WGS sequence"/>
</dbReference>
<comment type="catalytic activity">
    <reaction evidence="1 6 7">
        <text>adenosine 5'-phosphosulfate + ATP = 3'-phosphoadenylyl sulfate + ADP + H(+)</text>
        <dbReference type="Rhea" id="RHEA:24152"/>
        <dbReference type="ChEBI" id="CHEBI:15378"/>
        <dbReference type="ChEBI" id="CHEBI:30616"/>
        <dbReference type="ChEBI" id="CHEBI:58243"/>
        <dbReference type="ChEBI" id="CHEBI:58339"/>
        <dbReference type="ChEBI" id="CHEBI:456216"/>
        <dbReference type="EC" id="2.7.1.25"/>
    </reaction>
</comment>
<evidence type="ECO:0000256" key="3">
    <source>
        <dbReference type="ARBA" id="ARBA00022679"/>
    </source>
</evidence>
<comment type="caution">
    <text evidence="10">The sequence shown here is derived from an EMBL/GenBank/DDBJ whole genome shotgun (WGS) entry which is preliminary data.</text>
</comment>
<proteinExistence type="inferred from homology"/>
<organism evidence="10 11">
    <name type="scientific">Streptomyces hydrogenans</name>
    <dbReference type="NCBI Taxonomy" id="1873719"/>
    <lineage>
        <taxon>Bacteria</taxon>
        <taxon>Bacillati</taxon>
        <taxon>Actinomycetota</taxon>
        <taxon>Actinomycetes</taxon>
        <taxon>Kitasatosporales</taxon>
        <taxon>Streptomycetaceae</taxon>
        <taxon>Streptomyces</taxon>
    </lineage>
</organism>
<keyword evidence="11" id="KW-1185">Reference proteome</keyword>
<keyword evidence="4 6" id="KW-0547">Nucleotide-binding</keyword>
<evidence type="ECO:0000256" key="2">
    <source>
        <dbReference type="ARBA" id="ARBA00012121"/>
    </source>
</evidence>
<dbReference type="InterPro" id="IPR059117">
    <property type="entry name" value="APS_kinase_dom"/>
</dbReference>
<comment type="function">
    <text evidence="6 7">Catalyzes the synthesis of activated sulfate.</text>
</comment>
<evidence type="ECO:0000313" key="10">
    <source>
        <dbReference type="EMBL" id="GHI24848.1"/>
    </source>
</evidence>
<dbReference type="InterPro" id="IPR027417">
    <property type="entry name" value="P-loop_NTPase"/>
</dbReference>
<comment type="pathway">
    <text evidence="6 7">Sulfur metabolism; hydrogen sulfide biosynthesis; sulfite from sulfate: step 2/3.</text>
</comment>
<evidence type="ECO:0000256" key="5">
    <source>
        <dbReference type="ARBA" id="ARBA00022840"/>
    </source>
</evidence>
<dbReference type="EC" id="2.7.1.25" evidence="2 6"/>
<evidence type="ECO:0000256" key="8">
    <source>
        <dbReference type="SAM" id="MobiDB-lite"/>
    </source>
</evidence>
<dbReference type="PANTHER" id="PTHR42700:SF1">
    <property type="entry name" value="SULFATE ADENYLYLTRANSFERASE"/>
    <property type="match status" value="1"/>
</dbReference>
<evidence type="ECO:0000259" key="9">
    <source>
        <dbReference type="Pfam" id="PF01583"/>
    </source>
</evidence>
<keyword evidence="5 6" id="KW-0067">ATP-binding</keyword>
<evidence type="ECO:0000313" key="11">
    <source>
        <dbReference type="Proteomes" id="UP001052739"/>
    </source>
</evidence>
<feature type="domain" description="APS kinase" evidence="9">
    <location>
        <begin position="18"/>
        <end position="168"/>
    </location>
</feature>
<keyword evidence="6" id="KW-0597">Phosphoprotein</keyword>
<feature type="region of interest" description="Disordered" evidence="8">
    <location>
        <begin position="1"/>
        <end position="21"/>
    </location>
</feature>
<dbReference type="SUPFAM" id="SSF52540">
    <property type="entry name" value="P-loop containing nucleoside triphosphate hydrolases"/>
    <property type="match status" value="1"/>
</dbReference>
<accession>A0ABQ3PIJ5</accession>
<dbReference type="Gene3D" id="3.40.50.300">
    <property type="entry name" value="P-loop containing nucleotide triphosphate hydrolases"/>
    <property type="match status" value="1"/>
</dbReference>
<gene>
    <name evidence="10" type="primary">cysC_2</name>
    <name evidence="6" type="synonym">cysC</name>
    <name evidence="10" type="ORF">Shyd_62190</name>
</gene>
<dbReference type="Pfam" id="PF01583">
    <property type="entry name" value="APS_kinase"/>
    <property type="match status" value="1"/>
</dbReference>
<feature type="binding site" evidence="6">
    <location>
        <begin position="25"/>
        <end position="32"/>
    </location>
    <ligand>
        <name>ATP</name>
        <dbReference type="ChEBI" id="CHEBI:30616"/>
    </ligand>
</feature>
<evidence type="ECO:0000256" key="6">
    <source>
        <dbReference type="HAMAP-Rule" id="MF_00065"/>
    </source>
</evidence>
<sequence length="192" mass="20205">MADDHVTDRAPGAPRTPGATVWLTGLPSAGKSTIARGAAAALRSAGRPVHVLDGDELRAHLTADLGFSRRDRDTNVGRVGYVAHLLASHGVTVLVPVIAPYADARRAVRERHAAAGVPYVEVHVATPVEVCATRDVKGLYARQARGELSGLTGVDDPYEPPAAPDLRLPAHEQSRAESARALVALLREKGLA</sequence>
<evidence type="ECO:0000256" key="1">
    <source>
        <dbReference type="ARBA" id="ARBA00001823"/>
    </source>
</evidence>
<evidence type="ECO:0000256" key="4">
    <source>
        <dbReference type="ARBA" id="ARBA00022741"/>
    </source>
</evidence>
<dbReference type="InterPro" id="IPR050512">
    <property type="entry name" value="Sulf_AdTrans/APS_kinase"/>
</dbReference>
<dbReference type="EMBL" id="BNDW01000068">
    <property type="protein sequence ID" value="GHI24848.1"/>
    <property type="molecule type" value="Genomic_DNA"/>
</dbReference>
<dbReference type="InterPro" id="IPR002891">
    <property type="entry name" value="APS"/>
</dbReference>
<comment type="similarity">
    <text evidence="6 7">Belongs to the APS kinase family.</text>
</comment>
<comment type="caution">
    <text evidence="6">Lacks conserved residue(s) required for the propagation of feature annotation.</text>
</comment>
<reference evidence="10" key="1">
    <citation type="submission" date="2024-05" db="EMBL/GenBank/DDBJ databases">
        <title>Whole genome shotgun sequence of Streptomyces hydrogenans NBRC 13475.</title>
        <authorList>
            <person name="Komaki H."/>
            <person name="Tamura T."/>
        </authorList>
    </citation>
    <scope>NUCLEOTIDE SEQUENCE</scope>
    <source>
        <strain evidence="10">NBRC 13475</strain>
    </source>
</reference>
<dbReference type="RefSeq" id="WP_190223437.1">
    <property type="nucleotide sequence ID" value="NZ_BNBS01000033.1"/>
</dbReference>